<feature type="domain" description="HTH lysR-type" evidence="5">
    <location>
        <begin position="7"/>
        <end position="64"/>
    </location>
</feature>
<sequence length="305" mass="33386">MMSRRLPSLSSLRAFEAAARLGSAKHAADELSVTPAAISHQVRQLEDELGLALFVRRPRRLLITPPGAELQRALTGAFGNIAEAVERVRTPQRRSLTLSATPAVASRWLLPRLPQLREACADLDLRIHVSHEPVALDGIEADVAIRYGHGRWPGLVSYKLFDNVFAPVCSPLLKLGDPRELPRHTLLHFAPPGARSAPVDWRAWQAQARVPGLDAGPGPVFSDETHTISAALAGQGVALMSLALVADELRAGSLLNPFGPALEAEPFHLVYQEARREDCWLATLRDWILDLPPLELPREAGYQAR</sequence>
<comment type="similarity">
    <text evidence="1">Belongs to the LysR transcriptional regulatory family.</text>
</comment>
<dbReference type="SUPFAM" id="SSF53850">
    <property type="entry name" value="Periplasmic binding protein-like II"/>
    <property type="match status" value="1"/>
</dbReference>
<dbReference type="InterPro" id="IPR036388">
    <property type="entry name" value="WH-like_DNA-bd_sf"/>
</dbReference>
<keyword evidence="2" id="KW-0805">Transcription regulation</keyword>
<dbReference type="InterPro" id="IPR036390">
    <property type="entry name" value="WH_DNA-bd_sf"/>
</dbReference>
<dbReference type="Pfam" id="PF00126">
    <property type="entry name" value="HTH_1"/>
    <property type="match status" value="1"/>
</dbReference>
<keyword evidence="3" id="KW-0238">DNA-binding</keyword>
<dbReference type="Gene3D" id="3.40.190.10">
    <property type="entry name" value="Periplasmic binding protein-like II"/>
    <property type="match status" value="2"/>
</dbReference>
<dbReference type="Proteomes" id="UP000317199">
    <property type="component" value="Chromosome"/>
</dbReference>
<dbReference type="CDD" id="cd08432">
    <property type="entry name" value="PBP2_GcdR_TrpI_HvrB_AmpR_like"/>
    <property type="match status" value="1"/>
</dbReference>
<dbReference type="InterPro" id="IPR000847">
    <property type="entry name" value="LysR_HTH_N"/>
</dbReference>
<dbReference type="PANTHER" id="PTHR30537">
    <property type="entry name" value="HTH-TYPE TRANSCRIPTIONAL REGULATOR"/>
    <property type="match status" value="1"/>
</dbReference>
<dbReference type="FunFam" id="1.10.10.10:FF:000038">
    <property type="entry name" value="Glycine cleavage system transcriptional activator"/>
    <property type="match status" value="1"/>
</dbReference>
<name>A0A514BUT8_9GAMM</name>
<dbReference type="InterPro" id="IPR005119">
    <property type="entry name" value="LysR_subst-bd"/>
</dbReference>
<protein>
    <submittedName>
        <fullName evidence="6">LysR family transcriptional regulator</fullName>
    </submittedName>
</protein>
<keyword evidence="7" id="KW-1185">Reference proteome</keyword>
<dbReference type="InterPro" id="IPR058163">
    <property type="entry name" value="LysR-type_TF_proteobact-type"/>
</dbReference>
<gene>
    <name evidence="6" type="ORF">FKV23_14550</name>
</gene>
<evidence type="ECO:0000256" key="3">
    <source>
        <dbReference type="ARBA" id="ARBA00023125"/>
    </source>
</evidence>
<dbReference type="GO" id="GO:0006351">
    <property type="term" value="P:DNA-templated transcription"/>
    <property type="evidence" value="ECO:0007669"/>
    <property type="project" value="TreeGrafter"/>
</dbReference>
<dbReference type="SUPFAM" id="SSF46785">
    <property type="entry name" value="Winged helix' DNA-binding domain"/>
    <property type="match status" value="1"/>
</dbReference>
<dbReference type="KEGG" id="lyj:FKV23_14550"/>
<evidence type="ECO:0000259" key="5">
    <source>
        <dbReference type="PROSITE" id="PS50931"/>
    </source>
</evidence>
<evidence type="ECO:0000256" key="2">
    <source>
        <dbReference type="ARBA" id="ARBA00023015"/>
    </source>
</evidence>
<dbReference type="PROSITE" id="PS50931">
    <property type="entry name" value="HTH_LYSR"/>
    <property type="match status" value="1"/>
</dbReference>
<dbReference type="GO" id="GO:0043565">
    <property type="term" value="F:sequence-specific DNA binding"/>
    <property type="evidence" value="ECO:0007669"/>
    <property type="project" value="TreeGrafter"/>
</dbReference>
<organism evidence="6 7">
    <name type="scientific">Marilutibacter alkalisoli</name>
    <dbReference type="NCBI Taxonomy" id="2591633"/>
    <lineage>
        <taxon>Bacteria</taxon>
        <taxon>Pseudomonadati</taxon>
        <taxon>Pseudomonadota</taxon>
        <taxon>Gammaproteobacteria</taxon>
        <taxon>Lysobacterales</taxon>
        <taxon>Lysobacteraceae</taxon>
        <taxon>Marilutibacter</taxon>
    </lineage>
</organism>
<evidence type="ECO:0000313" key="7">
    <source>
        <dbReference type="Proteomes" id="UP000317199"/>
    </source>
</evidence>
<dbReference type="PANTHER" id="PTHR30537:SF74">
    <property type="entry name" value="HTH-TYPE TRANSCRIPTIONAL REGULATOR TRPI"/>
    <property type="match status" value="1"/>
</dbReference>
<accession>A0A514BUT8</accession>
<evidence type="ECO:0000256" key="4">
    <source>
        <dbReference type="ARBA" id="ARBA00023163"/>
    </source>
</evidence>
<reference evidence="6 7" key="1">
    <citation type="submission" date="2019-06" db="EMBL/GenBank/DDBJ databases">
        <title>Lysobacter alkalisoli sp. nov. isolated from saline-alkali soil.</title>
        <authorList>
            <person name="Sun J.-Q."/>
            <person name="Xu L."/>
        </authorList>
    </citation>
    <scope>NUCLEOTIDE SEQUENCE [LARGE SCALE GENOMIC DNA]</scope>
    <source>
        <strain evidence="6 7">SJ-36</strain>
    </source>
</reference>
<dbReference type="Gene3D" id="1.10.10.10">
    <property type="entry name" value="Winged helix-like DNA-binding domain superfamily/Winged helix DNA-binding domain"/>
    <property type="match status" value="1"/>
</dbReference>
<keyword evidence="4" id="KW-0804">Transcription</keyword>
<dbReference type="Pfam" id="PF03466">
    <property type="entry name" value="LysR_substrate"/>
    <property type="match status" value="1"/>
</dbReference>
<dbReference type="GO" id="GO:0003700">
    <property type="term" value="F:DNA-binding transcription factor activity"/>
    <property type="evidence" value="ECO:0007669"/>
    <property type="project" value="InterPro"/>
</dbReference>
<evidence type="ECO:0000256" key="1">
    <source>
        <dbReference type="ARBA" id="ARBA00009437"/>
    </source>
</evidence>
<proteinExistence type="inferred from homology"/>
<evidence type="ECO:0000313" key="6">
    <source>
        <dbReference type="EMBL" id="QDH71171.1"/>
    </source>
</evidence>
<dbReference type="OrthoDB" id="5526340at2"/>
<dbReference type="AlphaFoldDB" id="A0A514BUT8"/>
<dbReference type="PRINTS" id="PR00039">
    <property type="entry name" value="HTHLYSR"/>
</dbReference>
<dbReference type="EMBL" id="CP041242">
    <property type="protein sequence ID" value="QDH71171.1"/>
    <property type="molecule type" value="Genomic_DNA"/>
</dbReference>